<reference evidence="5" key="1">
    <citation type="submission" date="2020-05" db="EMBL/GenBank/DDBJ databases">
        <title>Genomic Encyclopedia of Type Strains, Phase IV (KMG-V): Genome sequencing to study the core and pangenomes of soil and plant-associated prokaryotes.</title>
        <authorList>
            <person name="Whitman W."/>
        </authorList>
    </citation>
    <scope>NUCLEOTIDE SEQUENCE</scope>
    <source>
        <strain evidence="5">16F</strain>
    </source>
</reference>
<dbReference type="GO" id="GO:0008800">
    <property type="term" value="F:beta-lactamase activity"/>
    <property type="evidence" value="ECO:0007669"/>
    <property type="project" value="UniProtKB-EC"/>
</dbReference>
<evidence type="ECO:0000256" key="1">
    <source>
        <dbReference type="ARBA" id="ARBA00001526"/>
    </source>
</evidence>
<dbReference type="InterPro" id="IPR045155">
    <property type="entry name" value="Beta-lactam_cat"/>
</dbReference>
<evidence type="ECO:0000313" key="6">
    <source>
        <dbReference type="Proteomes" id="UP000610746"/>
    </source>
</evidence>
<dbReference type="EMBL" id="JABSNO010000004">
    <property type="protein sequence ID" value="NRS91633.1"/>
    <property type="molecule type" value="Genomic_DNA"/>
</dbReference>
<evidence type="ECO:0000256" key="2">
    <source>
        <dbReference type="ARBA" id="ARBA00009009"/>
    </source>
</evidence>
<dbReference type="Pfam" id="PF13354">
    <property type="entry name" value="Beta-lactamase2"/>
    <property type="match status" value="1"/>
</dbReference>
<dbReference type="Proteomes" id="UP000610746">
    <property type="component" value="Unassembled WGS sequence"/>
</dbReference>
<dbReference type="RefSeq" id="WP_173778259.1">
    <property type="nucleotide sequence ID" value="NZ_JABSNO010000004.1"/>
</dbReference>
<keyword evidence="6" id="KW-1185">Reference proteome</keyword>
<accession>A0A8J8G545</accession>
<comment type="caution">
    <text evidence="5">The sequence shown here is derived from an EMBL/GenBank/DDBJ whole genome shotgun (WGS) entry which is preliminary data.</text>
</comment>
<protein>
    <recommendedName>
        <fullName evidence="3">beta-lactamase</fullName>
        <ecNumber evidence="3">3.5.2.6</ecNumber>
    </recommendedName>
</protein>
<evidence type="ECO:0000256" key="3">
    <source>
        <dbReference type="ARBA" id="ARBA00012865"/>
    </source>
</evidence>
<dbReference type="GO" id="GO:0046677">
    <property type="term" value="P:response to antibiotic"/>
    <property type="evidence" value="ECO:0007669"/>
    <property type="project" value="InterPro"/>
</dbReference>
<dbReference type="InterPro" id="IPR012338">
    <property type="entry name" value="Beta-lactam/transpept-like"/>
</dbReference>
<dbReference type="NCBIfam" id="NF012099">
    <property type="entry name" value="SubclassA2"/>
    <property type="match status" value="1"/>
</dbReference>
<dbReference type="PROSITE" id="PS51257">
    <property type="entry name" value="PROKAR_LIPOPROTEIN"/>
    <property type="match status" value="1"/>
</dbReference>
<dbReference type="InterPro" id="IPR000871">
    <property type="entry name" value="Beta-lactam_class-A"/>
</dbReference>
<dbReference type="Gene3D" id="3.40.710.10">
    <property type="entry name" value="DD-peptidase/beta-lactamase superfamily"/>
    <property type="match status" value="1"/>
</dbReference>
<dbReference type="SUPFAM" id="SSF56601">
    <property type="entry name" value="beta-lactamase/transpeptidase-like"/>
    <property type="match status" value="1"/>
</dbReference>
<name>A0A8J8G545_9FLAO</name>
<keyword evidence="5" id="KW-0378">Hydrolase</keyword>
<dbReference type="AlphaFoldDB" id="A0A8J8G545"/>
<proteinExistence type="inferred from homology"/>
<dbReference type="PANTHER" id="PTHR35333">
    <property type="entry name" value="BETA-LACTAMASE"/>
    <property type="match status" value="1"/>
</dbReference>
<sequence length="303" mass="33651">MKKTLLILLSIFLFSCTEKKNNQNPELDLQTEINKIIAGKNATIAVSVNSIEDDFKIDINGNKELPLLSVFKFHVAIAILNEVDAKKLNLNQKIAVEKSDLHDNTYSPFRDEFPNGSREKTLGEVLKYVVSQSDNNITDVLIKKIGGTKIVQQTLDNKGIKNFKISANEAKMHENWKNMYLNTSSTNSLNDALKKLYDGDLLSKNSTDFLMKTMLETTTGANKIVAQLPKNTPVAHKTGASGKNDAGLTAAENDIAIITLPNGKHYAISILISDSMESEETNTKLIADISKTVYDYLIKIERK</sequence>
<dbReference type="NCBIfam" id="NF033103">
    <property type="entry name" value="bla_class_A"/>
    <property type="match status" value="1"/>
</dbReference>
<gene>
    <name evidence="5" type="ORF">HNQ03_000700</name>
</gene>
<dbReference type="PANTHER" id="PTHR35333:SF3">
    <property type="entry name" value="BETA-LACTAMASE-TYPE TRANSPEPTIDASE FOLD CONTAINING PROTEIN"/>
    <property type="match status" value="1"/>
</dbReference>
<comment type="catalytic activity">
    <reaction evidence="1">
        <text>a beta-lactam + H2O = a substituted beta-amino acid</text>
        <dbReference type="Rhea" id="RHEA:20401"/>
        <dbReference type="ChEBI" id="CHEBI:15377"/>
        <dbReference type="ChEBI" id="CHEBI:35627"/>
        <dbReference type="ChEBI" id="CHEBI:140347"/>
        <dbReference type="EC" id="3.5.2.6"/>
    </reaction>
</comment>
<dbReference type="EC" id="3.5.2.6" evidence="3"/>
<feature type="domain" description="Beta-lactamase class A catalytic" evidence="4">
    <location>
        <begin position="46"/>
        <end position="271"/>
    </location>
</feature>
<evidence type="ECO:0000313" key="5">
    <source>
        <dbReference type="EMBL" id="NRS91633.1"/>
    </source>
</evidence>
<dbReference type="GO" id="GO:0030655">
    <property type="term" value="P:beta-lactam antibiotic catabolic process"/>
    <property type="evidence" value="ECO:0007669"/>
    <property type="project" value="InterPro"/>
</dbReference>
<organism evidence="5 6">
    <name type="scientific">Frigoriflavimonas asaccharolytica</name>
    <dbReference type="NCBI Taxonomy" id="2735899"/>
    <lineage>
        <taxon>Bacteria</taxon>
        <taxon>Pseudomonadati</taxon>
        <taxon>Bacteroidota</taxon>
        <taxon>Flavobacteriia</taxon>
        <taxon>Flavobacteriales</taxon>
        <taxon>Weeksellaceae</taxon>
        <taxon>Frigoriflavimonas</taxon>
    </lineage>
</organism>
<evidence type="ECO:0000259" key="4">
    <source>
        <dbReference type="Pfam" id="PF13354"/>
    </source>
</evidence>
<comment type="similarity">
    <text evidence="2">Belongs to the class-A beta-lactamase family.</text>
</comment>